<evidence type="ECO:0000313" key="2">
    <source>
        <dbReference type="Proteomes" id="UP000322530"/>
    </source>
</evidence>
<evidence type="ECO:0000313" key="1">
    <source>
        <dbReference type="EMBL" id="GCF11231.1"/>
    </source>
</evidence>
<proteinExistence type="predicted"/>
<dbReference type="EMBL" id="BIXY01000100">
    <property type="protein sequence ID" value="GCF11231.1"/>
    <property type="molecule type" value="Genomic_DNA"/>
</dbReference>
<organism evidence="1 2">
    <name type="scientific">Dictyobacter arantiisoli</name>
    <dbReference type="NCBI Taxonomy" id="2014874"/>
    <lineage>
        <taxon>Bacteria</taxon>
        <taxon>Bacillati</taxon>
        <taxon>Chloroflexota</taxon>
        <taxon>Ktedonobacteria</taxon>
        <taxon>Ktedonobacterales</taxon>
        <taxon>Dictyobacteraceae</taxon>
        <taxon>Dictyobacter</taxon>
    </lineage>
</organism>
<dbReference type="AlphaFoldDB" id="A0A5A5TI05"/>
<dbReference type="RefSeq" id="WP_149404070.1">
    <property type="nucleotide sequence ID" value="NZ_BIXY01000100.1"/>
</dbReference>
<reference evidence="1 2" key="1">
    <citation type="submission" date="2019-01" db="EMBL/GenBank/DDBJ databases">
        <title>Draft genome sequence of Dictyobacter sp. Uno17.</title>
        <authorList>
            <person name="Wang C.M."/>
            <person name="Zheng Y."/>
            <person name="Sakai Y."/>
            <person name="Abe K."/>
            <person name="Yokota A."/>
            <person name="Yabe S."/>
        </authorList>
    </citation>
    <scope>NUCLEOTIDE SEQUENCE [LARGE SCALE GENOMIC DNA]</scope>
    <source>
        <strain evidence="1 2">Uno17</strain>
    </source>
</reference>
<accession>A0A5A5TI05</accession>
<gene>
    <name evidence="1" type="ORF">KDI_47950</name>
</gene>
<keyword evidence="2" id="KW-1185">Reference proteome</keyword>
<sequence length="166" mass="19238">MISPVVVQPAITIPPIFQKKIWQWSPQPRMIQFAIHRELRTVSLIANEAGLPSLLEQVSFQETELRLLIALLVYWPAYCPFEELYASFYANSQDEAARTAARQHLKRARETDQWRQEVGPIRNALSRTRKKIKAFTSASYVFDIISVFDEGYLLEVRTREEKGSPQ</sequence>
<name>A0A5A5TI05_9CHLR</name>
<dbReference type="Proteomes" id="UP000322530">
    <property type="component" value="Unassembled WGS sequence"/>
</dbReference>
<comment type="caution">
    <text evidence="1">The sequence shown here is derived from an EMBL/GenBank/DDBJ whole genome shotgun (WGS) entry which is preliminary data.</text>
</comment>
<dbReference type="OrthoDB" id="156240at2"/>
<protein>
    <submittedName>
        <fullName evidence="1">Uncharacterized protein</fullName>
    </submittedName>
</protein>